<dbReference type="WBParaSite" id="DME_0000429001-mRNA-1">
    <property type="protein sequence ID" value="DME_0000429001-mRNA-1"/>
    <property type="gene ID" value="DME_0000429001"/>
</dbReference>
<comment type="subcellular location">
    <subcellularLocation>
        <location evidence="1">Cytoplasm</location>
        <location evidence="1">P-body</location>
    </subcellularLocation>
</comment>
<protein>
    <submittedName>
        <fullName evidence="7">PAT1 domain-containing protein</fullName>
    </submittedName>
</protein>
<dbReference type="InterPro" id="IPR039900">
    <property type="entry name" value="Pat1-like"/>
</dbReference>
<feature type="region of interest" description="Disordered" evidence="3">
    <location>
        <begin position="1"/>
        <end position="22"/>
    </location>
</feature>
<dbReference type="GO" id="GO:0000290">
    <property type="term" value="P:deadenylation-dependent decapping of nuclear-transcribed mRNA"/>
    <property type="evidence" value="ECO:0007669"/>
    <property type="project" value="InterPro"/>
</dbReference>
<dbReference type="PANTHER" id="PTHR21551">
    <property type="entry name" value="TOPOISOMERASE II-ASSOCIATED PROTEIN PAT1"/>
    <property type="match status" value="1"/>
</dbReference>
<evidence type="ECO:0000256" key="2">
    <source>
        <dbReference type="ARBA" id="ARBA00022490"/>
    </source>
</evidence>
<evidence type="ECO:0000313" key="6">
    <source>
        <dbReference type="Proteomes" id="UP000274756"/>
    </source>
</evidence>
<evidence type="ECO:0000313" key="7">
    <source>
        <dbReference type="WBParaSite" id="DME_0000429001-mRNA-1"/>
    </source>
</evidence>
<dbReference type="GO" id="GO:0000932">
    <property type="term" value="C:P-body"/>
    <property type="evidence" value="ECO:0007669"/>
    <property type="project" value="UniProtKB-SubCell"/>
</dbReference>
<dbReference type="GO" id="GO:0003723">
    <property type="term" value="F:RNA binding"/>
    <property type="evidence" value="ECO:0007669"/>
    <property type="project" value="TreeGrafter"/>
</dbReference>
<gene>
    <name evidence="4" type="ORF">DME_LOCUS8173</name>
</gene>
<keyword evidence="6" id="KW-1185">Reference proteome</keyword>
<dbReference type="PANTHER" id="PTHR21551:SF0">
    <property type="entry name" value="PROTEIN ASSOCIATED WITH TOPO II RELATED-1, ISOFORM A"/>
    <property type="match status" value="1"/>
</dbReference>
<dbReference type="STRING" id="318479.A0A158Q493"/>
<dbReference type="Proteomes" id="UP000274756">
    <property type="component" value="Unassembled WGS sequence"/>
</dbReference>
<accession>A0A158Q493</accession>
<sequence>MSLLGFSGTHPPNNDDDDGFDFPVLPEDEIGDNSLVDDIDAVNAETFGTDIDSFVVGDLEEYSKQTAKLQLDLSDWANEPSCSAENRIEGDLQKLVLHDSVQTTYNLSYNGNIESNKTIMQKSPLGALTLEEVESDVLRSSRQCLPSVHSFPSGALSVTELERRILSESQNRGATIPRIPSLSLQTDQGPVQQHFPPSMSVLPRIPPPMIMQAIRARLSGQYHELPLRFSMMPPQMHTNVLPMLTNNPEMALPLPMRIHYPSRMPPVLPPFPLHHPPLMTRVNQHRESQRKRAAGLPSGKTISDFALSPYAGFMSQKEVEWLIKIQIFQCQNSGNPYEDDYYFTARYFLIHLLVWKQRQNESLPKTGSIRIVKRELSNNSHPHHYEPPQFIGSLGKPSLSTASNPRQLISLSDDTNDPDDDVDKNATAKKPQRRLRALLILIENILRMIIECDDRSHQMKSPTSSKEVKEILANDIRSRIEVILNSPCFNEWMHATLLFDKGRQMITRTLKYTTEIQNLRVMSNLFPALQSSLKKVSAEELNTSFLNSIFIIFSNFSANNFRKAIKSVPIELFAENMVKQSNMFVVNLMLILLYCLMWHFNENSSIFDTPIIFWLRSRDVQISFPKDWSLRTMSSVIFNIDCFVALQQWLSKLFYGRGGCIGEQIARILHFHKFAD</sequence>
<dbReference type="Proteomes" id="UP000038040">
    <property type="component" value="Unplaced"/>
</dbReference>
<dbReference type="GO" id="GO:0033962">
    <property type="term" value="P:P-body assembly"/>
    <property type="evidence" value="ECO:0007669"/>
    <property type="project" value="TreeGrafter"/>
</dbReference>
<name>A0A158Q493_DRAME</name>
<reference evidence="7" key="1">
    <citation type="submission" date="2016-04" db="UniProtKB">
        <authorList>
            <consortium name="WormBaseParasite"/>
        </authorList>
    </citation>
    <scope>IDENTIFICATION</scope>
</reference>
<dbReference type="AlphaFoldDB" id="A0A158Q493"/>
<organism evidence="5 7">
    <name type="scientific">Dracunculus medinensis</name>
    <name type="common">Guinea worm</name>
    <dbReference type="NCBI Taxonomy" id="318479"/>
    <lineage>
        <taxon>Eukaryota</taxon>
        <taxon>Metazoa</taxon>
        <taxon>Ecdysozoa</taxon>
        <taxon>Nematoda</taxon>
        <taxon>Chromadorea</taxon>
        <taxon>Rhabditida</taxon>
        <taxon>Spirurina</taxon>
        <taxon>Dracunculoidea</taxon>
        <taxon>Dracunculidae</taxon>
        <taxon>Dracunculus</taxon>
    </lineage>
</organism>
<dbReference type="EMBL" id="UYYG01001166">
    <property type="protein sequence ID" value="VDN58200.1"/>
    <property type="molecule type" value="Genomic_DNA"/>
</dbReference>
<reference evidence="4 6" key="2">
    <citation type="submission" date="2018-11" db="EMBL/GenBank/DDBJ databases">
        <authorList>
            <consortium name="Pathogen Informatics"/>
        </authorList>
    </citation>
    <scope>NUCLEOTIDE SEQUENCE [LARGE SCALE GENOMIC DNA]</scope>
</reference>
<dbReference type="OrthoDB" id="74835at2759"/>
<feature type="region of interest" description="Disordered" evidence="3">
    <location>
        <begin position="408"/>
        <end position="428"/>
    </location>
</feature>
<proteinExistence type="predicted"/>
<evidence type="ECO:0000313" key="4">
    <source>
        <dbReference type="EMBL" id="VDN58200.1"/>
    </source>
</evidence>
<evidence type="ECO:0000313" key="5">
    <source>
        <dbReference type="Proteomes" id="UP000038040"/>
    </source>
</evidence>
<keyword evidence="2" id="KW-0963">Cytoplasm</keyword>
<evidence type="ECO:0000256" key="3">
    <source>
        <dbReference type="SAM" id="MobiDB-lite"/>
    </source>
</evidence>
<evidence type="ECO:0000256" key="1">
    <source>
        <dbReference type="ARBA" id="ARBA00004201"/>
    </source>
</evidence>